<gene>
    <name evidence="2" type="ORF">STAS_14127</name>
</gene>
<dbReference type="InterPro" id="IPR005174">
    <property type="entry name" value="KIB1-4_b-propeller"/>
</dbReference>
<comment type="caution">
    <text evidence="2">The sequence shown here is derived from an EMBL/GenBank/DDBJ whole genome shotgun (WGS) entry which is preliminary data.</text>
</comment>
<sequence length="314" mass="34552">MTSHTKAHDTQSFYSLSGNWSCTASIANFSGRRVLGSNHGWLTMADPLTDECCLWNPELSQQIPLPPLHNSFLYDRCVLSKPPTEPGCTAAFIRSCGLHLSVCSVGAHDFAELYLKELSNPTLIVAIGAALHGQIYGVIYSPLGYQLVTVRLVDGERVELGWLMSADGSGPWILPRPQPRWAVTVRPSYLIELPGGTGKLLFLVVKMFLPENHAAEENGVGFRVFGVNVERRECVVLDRIDGMTIFVSSCGNGFCRWSGSGGGIKPNCIYYANDEGRFVYVYDLGDRSTTPLLLCPEAKRRGSTNYWIDLPDSP</sequence>
<dbReference type="PANTHER" id="PTHR40891">
    <property type="entry name" value="DUF295 DOMAIN-CONTAINING PROTEIN"/>
    <property type="match status" value="1"/>
</dbReference>
<dbReference type="EMBL" id="BKCP01005405">
    <property type="protein sequence ID" value="GER37699.1"/>
    <property type="molecule type" value="Genomic_DNA"/>
</dbReference>
<dbReference type="Proteomes" id="UP000325081">
    <property type="component" value="Unassembled WGS sequence"/>
</dbReference>
<reference evidence="3" key="1">
    <citation type="journal article" date="2019" name="Curr. Biol.">
        <title>Genome Sequence of Striga asiatica Provides Insight into the Evolution of Plant Parasitism.</title>
        <authorList>
            <person name="Yoshida S."/>
            <person name="Kim S."/>
            <person name="Wafula E.K."/>
            <person name="Tanskanen J."/>
            <person name="Kim Y.M."/>
            <person name="Honaas L."/>
            <person name="Yang Z."/>
            <person name="Spallek T."/>
            <person name="Conn C.E."/>
            <person name="Ichihashi Y."/>
            <person name="Cheong K."/>
            <person name="Cui S."/>
            <person name="Der J.P."/>
            <person name="Gundlach H."/>
            <person name="Jiao Y."/>
            <person name="Hori C."/>
            <person name="Ishida J.K."/>
            <person name="Kasahara H."/>
            <person name="Kiba T."/>
            <person name="Kim M.S."/>
            <person name="Koo N."/>
            <person name="Laohavisit A."/>
            <person name="Lee Y.H."/>
            <person name="Lumba S."/>
            <person name="McCourt P."/>
            <person name="Mortimer J.C."/>
            <person name="Mutuku J.M."/>
            <person name="Nomura T."/>
            <person name="Sasaki-Sekimoto Y."/>
            <person name="Seto Y."/>
            <person name="Wang Y."/>
            <person name="Wakatake T."/>
            <person name="Sakakibara H."/>
            <person name="Demura T."/>
            <person name="Yamaguchi S."/>
            <person name="Yoneyama K."/>
            <person name="Manabe R.I."/>
            <person name="Nelson D.C."/>
            <person name="Schulman A.H."/>
            <person name="Timko M.P."/>
            <person name="dePamphilis C.W."/>
            <person name="Choi D."/>
            <person name="Shirasu K."/>
        </authorList>
    </citation>
    <scope>NUCLEOTIDE SEQUENCE [LARGE SCALE GENOMIC DNA]</scope>
    <source>
        <strain evidence="3">cv. UVA1</strain>
    </source>
</reference>
<dbReference type="PANTHER" id="PTHR40891:SF1">
    <property type="entry name" value="DUF295 DOMAIN-CONTAINING PROTEIN"/>
    <property type="match status" value="1"/>
</dbReference>
<dbReference type="AlphaFoldDB" id="A0A5A7PXV6"/>
<evidence type="ECO:0000259" key="1">
    <source>
        <dbReference type="Pfam" id="PF03478"/>
    </source>
</evidence>
<dbReference type="Pfam" id="PF03478">
    <property type="entry name" value="Beta-prop_KIB1-4"/>
    <property type="match status" value="1"/>
</dbReference>
<protein>
    <recommendedName>
        <fullName evidence="1">KIB1-4 beta-propeller domain-containing protein</fullName>
    </recommendedName>
</protein>
<organism evidence="2 3">
    <name type="scientific">Striga asiatica</name>
    <name type="common">Asiatic witchweed</name>
    <name type="synonym">Buchnera asiatica</name>
    <dbReference type="NCBI Taxonomy" id="4170"/>
    <lineage>
        <taxon>Eukaryota</taxon>
        <taxon>Viridiplantae</taxon>
        <taxon>Streptophyta</taxon>
        <taxon>Embryophyta</taxon>
        <taxon>Tracheophyta</taxon>
        <taxon>Spermatophyta</taxon>
        <taxon>Magnoliopsida</taxon>
        <taxon>eudicotyledons</taxon>
        <taxon>Gunneridae</taxon>
        <taxon>Pentapetalae</taxon>
        <taxon>asterids</taxon>
        <taxon>lamiids</taxon>
        <taxon>Lamiales</taxon>
        <taxon>Orobanchaceae</taxon>
        <taxon>Buchnereae</taxon>
        <taxon>Striga</taxon>
    </lineage>
</organism>
<evidence type="ECO:0000313" key="3">
    <source>
        <dbReference type="Proteomes" id="UP000325081"/>
    </source>
</evidence>
<accession>A0A5A7PXV6</accession>
<evidence type="ECO:0000313" key="2">
    <source>
        <dbReference type="EMBL" id="GER37699.1"/>
    </source>
</evidence>
<name>A0A5A7PXV6_STRAF</name>
<feature type="domain" description="KIB1-4 beta-propeller" evidence="1">
    <location>
        <begin position="13"/>
        <end position="283"/>
    </location>
</feature>
<keyword evidence="3" id="KW-1185">Reference proteome</keyword>
<dbReference type="OrthoDB" id="817791at2759"/>
<proteinExistence type="predicted"/>